<organism evidence="3 4">
    <name type="scientific">Melanomma pulvis-pyrius CBS 109.77</name>
    <dbReference type="NCBI Taxonomy" id="1314802"/>
    <lineage>
        <taxon>Eukaryota</taxon>
        <taxon>Fungi</taxon>
        <taxon>Dikarya</taxon>
        <taxon>Ascomycota</taxon>
        <taxon>Pezizomycotina</taxon>
        <taxon>Dothideomycetes</taxon>
        <taxon>Pleosporomycetidae</taxon>
        <taxon>Pleosporales</taxon>
        <taxon>Melanommataceae</taxon>
        <taxon>Melanomma</taxon>
    </lineage>
</organism>
<proteinExistence type="predicted"/>
<reference evidence="3" key="1">
    <citation type="journal article" date="2020" name="Stud. Mycol.">
        <title>101 Dothideomycetes genomes: a test case for predicting lifestyles and emergence of pathogens.</title>
        <authorList>
            <person name="Haridas S."/>
            <person name="Albert R."/>
            <person name="Binder M."/>
            <person name="Bloem J."/>
            <person name="Labutti K."/>
            <person name="Salamov A."/>
            <person name="Andreopoulos B."/>
            <person name="Baker S."/>
            <person name="Barry K."/>
            <person name="Bills G."/>
            <person name="Bluhm B."/>
            <person name="Cannon C."/>
            <person name="Castanera R."/>
            <person name="Culley D."/>
            <person name="Daum C."/>
            <person name="Ezra D."/>
            <person name="Gonzalez J."/>
            <person name="Henrissat B."/>
            <person name="Kuo A."/>
            <person name="Liang C."/>
            <person name="Lipzen A."/>
            <person name="Lutzoni F."/>
            <person name="Magnuson J."/>
            <person name="Mondo S."/>
            <person name="Nolan M."/>
            <person name="Ohm R."/>
            <person name="Pangilinan J."/>
            <person name="Park H.-J."/>
            <person name="Ramirez L."/>
            <person name="Alfaro M."/>
            <person name="Sun H."/>
            <person name="Tritt A."/>
            <person name="Yoshinaga Y."/>
            <person name="Zwiers L.-H."/>
            <person name="Turgeon B."/>
            <person name="Goodwin S."/>
            <person name="Spatafora J."/>
            <person name="Crous P."/>
            <person name="Grigoriev I."/>
        </authorList>
    </citation>
    <scope>NUCLEOTIDE SEQUENCE</scope>
    <source>
        <strain evidence="3">CBS 109.77</strain>
    </source>
</reference>
<keyword evidence="1" id="KW-0472">Membrane</keyword>
<evidence type="ECO:0000313" key="3">
    <source>
        <dbReference type="EMBL" id="KAF2790450.1"/>
    </source>
</evidence>
<accession>A0A6A6X1S0</accession>
<evidence type="ECO:0000313" key="4">
    <source>
        <dbReference type="Proteomes" id="UP000799757"/>
    </source>
</evidence>
<dbReference type="PANTHER" id="PTHR34502">
    <property type="entry name" value="DUF6594 DOMAIN-CONTAINING PROTEIN-RELATED"/>
    <property type="match status" value="1"/>
</dbReference>
<feature type="transmembrane region" description="Helical" evidence="1">
    <location>
        <begin position="231"/>
        <end position="251"/>
    </location>
</feature>
<dbReference type="InterPro" id="IPR046529">
    <property type="entry name" value="DUF6594"/>
</dbReference>
<gene>
    <name evidence="3" type="ORF">K505DRAFT_340422</name>
</gene>
<feature type="domain" description="DUF6594" evidence="2">
    <location>
        <begin position="28"/>
        <end position="294"/>
    </location>
</feature>
<dbReference type="Pfam" id="PF20237">
    <property type="entry name" value="DUF6594"/>
    <property type="match status" value="1"/>
</dbReference>
<dbReference type="PANTHER" id="PTHR34502:SF4">
    <property type="entry name" value="DUF6594 DOMAIN-CONTAINING PROTEIN"/>
    <property type="match status" value="1"/>
</dbReference>
<feature type="transmembrane region" description="Helical" evidence="1">
    <location>
        <begin position="282"/>
        <end position="301"/>
    </location>
</feature>
<dbReference type="OrthoDB" id="5416037at2759"/>
<dbReference type="EMBL" id="MU002073">
    <property type="protein sequence ID" value="KAF2790450.1"/>
    <property type="molecule type" value="Genomic_DNA"/>
</dbReference>
<dbReference type="AlphaFoldDB" id="A0A6A6X1S0"/>
<feature type="transmembrane region" description="Helical" evidence="1">
    <location>
        <begin position="258"/>
        <end position="276"/>
    </location>
</feature>
<keyword evidence="1" id="KW-1133">Transmembrane helix</keyword>
<evidence type="ECO:0000256" key="1">
    <source>
        <dbReference type="SAM" id="Phobius"/>
    </source>
</evidence>
<dbReference type="Proteomes" id="UP000799757">
    <property type="component" value="Unassembled WGS sequence"/>
</dbReference>
<protein>
    <recommendedName>
        <fullName evidence="2">DUF6594 domain-containing protein</fullName>
    </recommendedName>
</protein>
<name>A0A6A6X1S0_9PLEO</name>
<keyword evidence="1" id="KW-0812">Transmembrane</keyword>
<evidence type="ECO:0000259" key="2">
    <source>
        <dbReference type="Pfam" id="PF20237"/>
    </source>
</evidence>
<keyword evidence="4" id="KW-1185">Reference proteome</keyword>
<sequence>MDSPHRPSSAESVSLKEEKEKPWKYIGYKVFSRWVASDPSFFVLRRFGTLNARVALSLQDEIAQLEEKLDYMDKKYSDREIPDAHNGTFRDEPFTGDDDRQALVRDVLPGKLAKYNSFLNGYSQLVSRGSCKPDDVASVRRWLRIIRPTAIDIRESEYIDHDDDLVSIHPKTRSPGRNFLENVAFGGRLNPWGIPWLKEWFSRQAPKDIISLKNEETVWPNDQRMEKVSSVLISVVGIAMLIGPIWGLAYIRRMEYRLAVISGFIVVFFVVLAITRSRLYEALAATAAYSAVLVVFLQAGVGRST</sequence>